<dbReference type="InterPro" id="IPR050276">
    <property type="entry name" value="MshD_Acetyltransferase"/>
</dbReference>
<dbReference type="PATRIC" id="fig|1333534.5.peg.3675"/>
<reference evidence="2 3" key="2">
    <citation type="journal article" date="2016" name="Genome Announc.">
        <title>Genome Sequence of a Gram-Positive Diazotroph, Paenibacillus durus Type Strain ATCC 35681.</title>
        <authorList>
            <person name="Halim M.A."/>
            <person name="Rahman A.Y."/>
            <person name="Sim K.S."/>
            <person name="Yam H.C."/>
            <person name="Rahim A.A."/>
            <person name="Ghazali A.H."/>
            <person name="Najimudin N."/>
        </authorList>
    </citation>
    <scope>NUCLEOTIDE SEQUENCE [LARGE SCALE GENOMIC DNA]</scope>
    <source>
        <strain evidence="2 3">ATCC 35681</strain>
    </source>
</reference>
<gene>
    <name evidence="2" type="ORF">VK70_16705</name>
</gene>
<dbReference type="OrthoDB" id="9805924at2"/>
<evidence type="ECO:0000259" key="1">
    <source>
        <dbReference type="PROSITE" id="PS51186"/>
    </source>
</evidence>
<reference evidence="2 3" key="1">
    <citation type="submission" date="2015-03" db="EMBL/GenBank/DDBJ databases">
        <authorList>
            <person name="Abdul Halim M."/>
        </authorList>
    </citation>
    <scope>NUCLEOTIDE SEQUENCE [LARGE SCALE GENOMIC DNA]</scope>
    <source>
        <strain evidence="2 3">ATCC 35681</strain>
    </source>
</reference>
<feature type="domain" description="N-acetyltransferase" evidence="1">
    <location>
        <begin position="21"/>
        <end position="151"/>
    </location>
</feature>
<evidence type="ECO:0000313" key="2">
    <source>
        <dbReference type="EMBL" id="AKG35997.1"/>
    </source>
</evidence>
<accession>A0A0F7FC95</accession>
<name>A0A0F7FC95_PAEDU</name>
<dbReference type="AlphaFoldDB" id="A0A0F7FC95"/>
<dbReference type="InterPro" id="IPR016181">
    <property type="entry name" value="Acyl_CoA_acyltransferase"/>
</dbReference>
<dbReference type="CDD" id="cd04301">
    <property type="entry name" value="NAT_SF"/>
    <property type="match status" value="1"/>
</dbReference>
<organism evidence="2 3">
    <name type="scientific">Paenibacillus durus ATCC 35681</name>
    <dbReference type="NCBI Taxonomy" id="1333534"/>
    <lineage>
        <taxon>Bacteria</taxon>
        <taxon>Bacillati</taxon>
        <taxon>Bacillota</taxon>
        <taxon>Bacilli</taxon>
        <taxon>Bacillales</taxon>
        <taxon>Paenibacillaceae</taxon>
        <taxon>Paenibacillus</taxon>
    </lineage>
</organism>
<dbReference type="GO" id="GO:0016747">
    <property type="term" value="F:acyltransferase activity, transferring groups other than amino-acyl groups"/>
    <property type="evidence" value="ECO:0007669"/>
    <property type="project" value="InterPro"/>
</dbReference>
<dbReference type="SUPFAM" id="SSF55729">
    <property type="entry name" value="Acyl-CoA N-acyltransferases (Nat)"/>
    <property type="match status" value="1"/>
</dbReference>
<dbReference type="PROSITE" id="PS51186">
    <property type="entry name" value="GNAT"/>
    <property type="match status" value="1"/>
</dbReference>
<dbReference type="RefSeq" id="WP_046723534.1">
    <property type="nucleotide sequence ID" value="NZ_ASQQ01000470.1"/>
</dbReference>
<dbReference type="Proteomes" id="UP000034189">
    <property type="component" value="Chromosome"/>
</dbReference>
<sequence length="151" mass="16911">MKITYTQTDQAGLHLVEPLWERLRDHHASISNHFLEQIMANTFKARSKDLLDKAEQGLLNIMLASDELSGKLAGYCISSITGGNRGELDSIFVLQDYRGSGIGQELMTLSLDWLKANSAKTITISVMFGNDEALPFYGKFGFYPRTYVLTK</sequence>
<dbReference type="InterPro" id="IPR000182">
    <property type="entry name" value="GNAT_dom"/>
</dbReference>
<dbReference type="Pfam" id="PF00583">
    <property type="entry name" value="Acetyltransf_1"/>
    <property type="match status" value="1"/>
</dbReference>
<dbReference type="EMBL" id="CP011114">
    <property type="protein sequence ID" value="AKG35997.1"/>
    <property type="molecule type" value="Genomic_DNA"/>
</dbReference>
<dbReference type="HOGENOM" id="CLU_142216_0_0_9"/>
<dbReference type="PANTHER" id="PTHR43617">
    <property type="entry name" value="L-AMINO ACID N-ACETYLTRANSFERASE"/>
    <property type="match status" value="1"/>
</dbReference>
<protein>
    <recommendedName>
        <fullName evidence="1">N-acetyltransferase domain-containing protein</fullName>
    </recommendedName>
</protein>
<dbReference type="Gene3D" id="3.40.630.30">
    <property type="match status" value="1"/>
</dbReference>
<proteinExistence type="predicted"/>
<evidence type="ECO:0000313" key="3">
    <source>
        <dbReference type="Proteomes" id="UP000034189"/>
    </source>
</evidence>